<dbReference type="EMBL" id="JAWDEY010000004">
    <property type="protein sequence ID" value="KAK6590796.1"/>
    <property type="molecule type" value="Genomic_DNA"/>
</dbReference>
<keyword evidence="3 4" id="KW-0560">Oxidoreductase</keyword>
<dbReference type="SUPFAM" id="SSF52833">
    <property type="entry name" value="Thioredoxin-like"/>
    <property type="match status" value="1"/>
</dbReference>
<dbReference type="GO" id="GO:0034599">
    <property type="term" value="P:cellular response to oxidative stress"/>
    <property type="evidence" value="ECO:0007669"/>
    <property type="project" value="TreeGrafter"/>
</dbReference>
<dbReference type="CDD" id="cd00340">
    <property type="entry name" value="GSH_Peroxidase"/>
    <property type="match status" value="1"/>
</dbReference>
<proteinExistence type="inferred from homology"/>
<comment type="similarity">
    <text evidence="1 4">Belongs to the glutathione peroxidase family.</text>
</comment>
<evidence type="ECO:0000256" key="2">
    <source>
        <dbReference type="ARBA" id="ARBA00022559"/>
    </source>
</evidence>
<keyword evidence="2 4" id="KW-0575">Peroxidase</keyword>
<keyword evidence="6" id="KW-1185">Reference proteome</keyword>
<comment type="caution">
    <text evidence="5">The sequence shown here is derived from an EMBL/GenBank/DDBJ whole genome shotgun (WGS) entry which is preliminary data.</text>
</comment>
<dbReference type="AlphaFoldDB" id="A0AAV9Y1H4"/>
<dbReference type="PROSITE" id="PS51355">
    <property type="entry name" value="GLUTATHIONE_PEROXID_3"/>
    <property type="match status" value="1"/>
</dbReference>
<dbReference type="Pfam" id="PF00255">
    <property type="entry name" value="GSHPx"/>
    <property type="match status" value="1"/>
</dbReference>
<dbReference type="PRINTS" id="PR01011">
    <property type="entry name" value="GLUTPROXDASE"/>
</dbReference>
<evidence type="ECO:0000256" key="3">
    <source>
        <dbReference type="ARBA" id="ARBA00023002"/>
    </source>
</evidence>
<reference evidence="5 6" key="1">
    <citation type="submission" date="2023-10" db="EMBL/GenBank/DDBJ databases">
        <title>Comparative genomics analysis reveals potential genetic determinants of host preference in Cryptosporidium xiaoi.</title>
        <authorList>
            <person name="Xiao L."/>
            <person name="Li J."/>
        </authorList>
    </citation>
    <scope>NUCLEOTIDE SEQUENCE [LARGE SCALE GENOMIC DNA]</scope>
    <source>
        <strain evidence="5 6">52996</strain>
    </source>
</reference>
<accession>A0AAV9Y1H4</accession>
<evidence type="ECO:0000313" key="5">
    <source>
        <dbReference type="EMBL" id="KAK6590796.1"/>
    </source>
</evidence>
<dbReference type="InterPro" id="IPR036249">
    <property type="entry name" value="Thioredoxin-like_sf"/>
</dbReference>
<dbReference type="GO" id="GO:0004601">
    <property type="term" value="F:peroxidase activity"/>
    <property type="evidence" value="ECO:0007669"/>
    <property type="project" value="UniProtKB-KW"/>
</dbReference>
<name>A0AAV9Y1H4_9CRYT</name>
<sequence>MGNFLSPTNINKDLTSVSVYSYTLRTLEGVSFPMEQLRGKVVLVTNVASKCGYSKSYYKQLVRMYNVFKPLGFEIIGLPSREFMGQEYNNPADIRMFTDSYKVEFPIMEICKVNGKDALELVQKLKRETPELYDSTKNQLLPIKWNFSRFLLNKEGKVIAFRGTRTEPNELIPTIAQELNVSNYEEMFREYDSNYRQISDGMENTCEIKR</sequence>
<evidence type="ECO:0000256" key="1">
    <source>
        <dbReference type="ARBA" id="ARBA00006926"/>
    </source>
</evidence>
<organism evidence="5 6">
    <name type="scientific">Cryptosporidium xiaoi</name>
    <dbReference type="NCBI Taxonomy" id="659607"/>
    <lineage>
        <taxon>Eukaryota</taxon>
        <taxon>Sar</taxon>
        <taxon>Alveolata</taxon>
        <taxon>Apicomplexa</taxon>
        <taxon>Conoidasida</taxon>
        <taxon>Coccidia</taxon>
        <taxon>Eucoccidiorida</taxon>
        <taxon>Eimeriorina</taxon>
        <taxon>Cryptosporidiidae</taxon>
        <taxon>Cryptosporidium</taxon>
    </lineage>
</organism>
<dbReference type="PANTHER" id="PTHR11592:SF78">
    <property type="entry name" value="GLUTATHIONE PEROXIDASE"/>
    <property type="match status" value="1"/>
</dbReference>
<protein>
    <recommendedName>
        <fullName evidence="4">Glutathione peroxidase</fullName>
    </recommendedName>
</protein>
<dbReference type="PANTHER" id="PTHR11592">
    <property type="entry name" value="GLUTATHIONE PEROXIDASE"/>
    <property type="match status" value="1"/>
</dbReference>
<gene>
    <name evidence="5" type="ORF">RS030_132032</name>
</gene>
<evidence type="ECO:0000313" key="6">
    <source>
        <dbReference type="Proteomes" id="UP001311799"/>
    </source>
</evidence>
<dbReference type="Gene3D" id="3.40.30.10">
    <property type="entry name" value="Glutaredoxin"/>
    <property type="match status" value="1"/>
</dbReference>
<dbReference type="Proteomes" id="UP001311799">
    <property type="component" value="Unassembled WGS sequence"/>
</dbReference>
<dbReference type="InterPro" id="IPR000889">
    <property type="entry name" value="Glutathione_peroxidase"/>
</dbReference>
<evidence type="ECO:0000256" key="4">
    <source>
        <dbReference type="RuleBase" id="RU000499"/>
    </source>
</evidence>